<evidence type="ECO:0000313" key="2">
    <source>
        <dbReference type="EMBL" id="OWF44119.1"/>
    </source>
</evidence>
<feature type="compositionally biased region" description="Basic residues" evidence="1">
    <location>
        <begin position="10"/>
        <end position="20"/>
    </location>
</feature>
<dbReference type="AlphaFoldDB" id="A0A210Q612"/>
<sequence>MLKNEAFSRRSMRPHGAKHRDRPDSDKATKSSDSPTPSFDDESDNQGKLNDSYGNLFEPTVVSYSSSSNDGDRSDTKSSEDSSTSGDLSDNDVPALSFDALKIRPKRAKRMTLYQPQLNIIPENAIMFQKAKKRREISVTSPPPKQSPRTILNTVPSLSAIPEYEHSSNGDEEYWNKKKKARALRRGDSQTHNGVRLEPISQVEHPQLKTKMKAQKKIRKLIYLRDVPEKKYHH</sequence>
<feature type="compositionally biased region" description="Basic and acidic residues" evidence="1">
    <location>
        <begin position="21"/>
        <end position="30"/>
    </location>
</feature>
<dbReference type="Proteomes" id="UP000242188">
    <property type="component" value="Unassembled WGS sequence"/>
</dbReference>
<evidence type="ECO:0000313" key="3">
    <source>
        <dbReference type="Proteomes" id="UP000242188"/>
    </source>
</evidence>
<organism evidence="2 3">
    <name type="scientific">Mizuhopecten yessoensis</name>
    <name type="common">Japanese scallop</name>
    <name type="synonym">Patinopecten yessoensis</name>
    <dbReference type="NCBI Taxonomy" id="6573"/>
    <lineage>
        <taxon>Eukaryota</taxon>
        <taxon>Metazoa</taxon>
        <taxon>Spiralia</taxon>
        <taxon>Lophotrochozoa</taxon>
        <taxon>Mollusca</taxon>
        <taxon>Bivalvia</taxon>
        <taxon>Autobranchia</taxon>
        <taxon>Pteriomorphia</taxon>
        <taxon>Pectinida</taxon>
        <taxon>Pectinoidea</taxon>
        <taxon>Pectinidae</taxon>
        <taxon>Mizuhopecten</taxon>
    </lineage>
</organism>
<gene>
    <name evidence="2" type="ORF">KP79_PYT01766</name>
</gene>
<feature type="region of interest" description="Disordered" evidence="1">
    <location>
        <begin position="181"/>
        <end position="201"/>
    </location>
</feature>
<evidence type="ECO:0000256" key="1">
    <source>
        <dbReference type="SAM" id="MobiDB-lite"/>
    </source>
</evidence>
<dbReference type="OrthoDB" id="6115614at2759"/>
<comment type="caution">
    <text evidence="2">The sequence shown here is derived from an EMBL/GenBank/DDBJ whole genome shotgun (WGS) entry which is preliminary data.</text>
</comment>
<accession>A0A210Q612</accession>
<dbReference type="EMBL" id="NEDP02004911">
    <property type="protein sequence ID" value="OWF44119.1"/>
    <property type="molecule type" value="Genomic_DNA"/>
</dbReference>
<proteinExistence type="predicted"/>
<feature type="compositionally biased region" description="Basic and acidic residues" evidence="1">
    <location>
        <begin position="70"/>
        <end position="80"/>
    </location>
</feature>
<feature type="region of interest" description="Disordered" evidence="1">
    <location>
        <begin position="1"/>
        <end position="96"/>
    </location>
</feature>
<name>A0A210Q612_MIZYE</name>
<keyword evidence="3" id="KW-1185">Reference proteome</keyword>
<protein>
    <submittedName>
        <fullName evidence="2">Uncharacterized protein</fullName>
    </submittedName>
</protein>
<feature type="region of interest" description="Disordered" evidence="1">
    <location>
        <begin position="132"/>
        <end position="152"/>
    </location>
</feature>
<reference evidence="2 3" key="1">
    <citation type="journal article" date="2017" name="Nat. Ecol. Evol.">
        <title>Scallop genome provides insights into evolution of bilaterian karyotype and development.</title>
        <authorList>
            <person name="Wang S."/>
            <person name="Zhang J."/>
            <person name="Jiao W."/>
            <person name="Li J."/>
            <person name="Xun X."/>
            <person name="Sun Y."/>
            <person name="Guo X."/>
            <person name="Huan P."/>
            <person name="Dong B."/>
            <person name="Zhang L."/>
            <person name="Hu X."/>
            <person name="Sun X."/>
            <person name="Wang J."/>
            <person name="Zhao C."/>
            <person name="Wang Y."/>
            <person name="Wang D."/>
            <person name="Huang X."/>
            <person name="Wang R."/>
            <person name="Lv J."/>
            <person name="Li Y."/>
            <person name="Zhang Z."/>
            <person name="Liu B."/>
            <person name="Lu W."/>
            <person name="Hui Y."/>
            <person name="Liang J."/>
            <person name="Zhou Z."/>
            <person name="Hou R."/>
            <person name="Li X."/>
            <person name="Liu Y."/>
            <person name="Li H."/>
            <person name="Ning X."/>
            <person name="Lin Y."/>
            <person name="Zhao L."/>
            <person name="Xing Q."/>
            <person name="Dou J."/>
            <person name="Li Y."/>
            <person name="Mao J."/>
            <person name="Guo H."/>
            <person name="Dou H."/>
            <person name="Li T."/>
            <person name="Mu C."/>
            <person name="Jiang W."/>
            <person name="Fu Q."/>
            <person name="Fu X."/>
            <person name="Miao Y."/>
            <person name="Liu J."/>
            <person name="Yu Q."/>
            <person name="Li R."/>
            <person name="Liao H."/>
            <person name="Li X."/>
            <person name="Kong Y."/>
            <person name="Jiang Z."/>
            <person name="Chourrout D."/>
            <person name="Li R."/>
            <person name="Bao Z."/>
        </authorList>
    </citation>
    <scope>NUCLEOTIDE SEQUENCE [LARGE SCALE GENOMIC DNA]</scope>
    <source>
        <strain evidence="2 3">PY_sf001</strain>
    </source>
</reference>